<feature type="compositionally biased region" description="Low complexity" evidence="1">
    <location>
        <begin position="64"/>
        <end position="78"/>
    </location>
</feature>
<evidence type="ECO:0000313" key="4">
    <source>
        <dbReference type="Proteomes" id="UP000014500"/>
    </source>
</evidence>
<dbReference type="STRING" id="126957.T1J0R6"/>
<feature type="region of interest" description="Disordered" evidence="1">
    <location>
        <begin position="63"/>
        <end position="91"/>
    </location>
</feature>
<dbReference type="EMBL" id="JH431739">
    <property type="status" value="NOT_ANNOTATED_CDS"/>
    <property type="molecule type" value="Genomic_DNA"/>
</dbReference>
<keyword evidence="4" id="KW-1185">Reference proteome</keyword>
<feature type="compositionally biased region" description="Gly residues" evidence="1">
    <location>
        <begin position="79"/>
        <end position="90"/>
    </location>
</feature>
<accession>T1J0R6</accession>
<feature type="domain" description="Chitin-binding type-2" evidence="2">
    <location>
        <begin position="109"/>
        <end position="176"/>
    </location>
</feature>
<dbReference type="GO" id="GO:0005576">
    <property type="term" value="C:extracellular region"/>
    <property type="evidence" value="ECO:0007669"/>
    <property type="project" value="InterPro"/>
</dbReference>
<reference evidence="3" key="2">
    <citation type="submission" date="2015-02" db="UniProtKB">
        <authorList>
            <consortium name="EnsemblMetazoa"/>
        </authorList>
    </citation>
    <scope>IDENTIFICATION</scope>
</reference>
<name>T1J0R6_STRMM</name>
<dbReference type="PROSITE" id="PS50940">
    <property type="entry name" value="CHIT_BIND_II"/>
    <property type="match status" value="1"/>
</dbReference>
<dbReference type="GO" id="GO:0008061">
    <property type="term" value="F:chitin binding"/>
    <property type="evidence" value="ECO:0007669"/>
    <property type="project" value="InterPro"/>
</dbReference>
<evidence type="ECO:0000256" key="1">
    <source>
        <dbReference type="SAM" id="MobiDB-lite"/>
    </source>
</evidence>
<proteinExistence type="predicted"/>
<dbReference type="InterPro" id="IPR036508">
    <property type="entry name" value="Chitin-bd_dom_sf"/>
</dbReference>
<sequence length="198" mass="22450">MNDPDVSLFTQEFEAKHGKPVYRESARRHPPHLTTSTKLLSLMLQGDHLLAQFRALPDLDLEEQTQGQRGGNRPQQGGFHQGGGGRGGGAHSVELPAGAEFIIGGYRTGFSCDNRRYGYYADVANDCRVFHVCVPVEDEHGRFSHDITYSFFCGNQTAFNQEHLTCEWEWEVDCRLSESFYSVNDHFGEIPDKHPRRF</sequence>
<dbReference type="InterPro" id="IPR052976">
    <property type="entry name" value="Scoloptoxin-like"/>
</dbReference>
<evidence type="ECO:0000259" key="2">
    <source>
        <dbReference type="PROSITE" id="PS50940"/>
    </source>
</evidence>
<dbReference type="PhylomeDB" id="T1J0R6"/>
<dbReference type="PANTHER" id="PTHR22933">
    <property type="entry name" value="FI18007P1-RELATED"/>
    <property type="match status" value="1"/>
</dbReference>
<dbReference type="Proteomes" id="UP000014500">
    <property type="component" value="Unassembled WGS sequence"/>
</dbReference>
<dbReference type="Pfam" id="PF01607">
    <property type="entry name" value="CBM_14"/>
    <property type="match status" value="1"/>
</dbReference>
<dbReference type="PANTHER" id="PTHR22933:SF43">
    <property type="entry name" value="LP10131P"/>
    <property type="match status" value="1"/>
</dbReference>
<dbReference type="InterPro" id="IPR002557">
    <property type="entry name" value="Chitin-bd_dom"/>
</dbReference>
<dbReference type="SMART" id="SM00494">
    <property type="entry name" value="ChtBD2"/>
    <property type="match status" value="1"/>
</dbReference>
<dbReference type="SUPFAM" id="SSF57625">
    <property type="entry name" value="Invertebrate chitin-binding proteins"/>
    <property type="match status" value="1"/>
</dbReference>
<dbReference type="HOGENOM" id="CLU_1379713_0_0_1"/>
<dbReference type="EnsemblMetazoa" id="SMAR007123-RA">
    <property type="protein sequence ID" value="SMAR007123-PA"/>
    <property type="gene ID" value="SMAR007123"/>
</dbReference>
<reference evidence="4" key="1">
    <citation type="submission" date="2011-05" db="EMBL/GenBank/DDBJ databases">
        <authorList>
            <person name="Richards S.R."/>
            <person name="Qu J."/>
            <person name="Jiang H."/>
            <person name="Jhangiani S.N."/>
            <person name="Agravi P."/>
            <person name="Goodspeed R."/>
            <person name="Gross S."/>
            <person name="Mandapat C."/>
            <person name="Jackson L."/>
            <person name="Mathew T."/>
            <person name="Pu L."/>
            <person name="Thornton R."/>
            <person name="Saada N."/>
            <person name="Wilczek-Boney K.B."/>
            <person name="Lee S."/>
            <person name="Kovar C."/>
            <person name="Wu Y."/>
            <person name="Scherer S.E."/>
            <person name="Worley K.C."/>
            <person name="Muzny D.M."/>
            <person name="Gibbs R."/>
        </authorList>
    </citation>
    <scope>NUCLEOTIDE SEQUENCE</scope>
    <source>
        <strain evidence="4">Brora</strain>
    </source>
</reference>
<dbReference type="AlphaFoldDB" id="T1J0R6"/>
<dbReference type="eggNOG" id="ENOG502S5QE">
    <property type="taxonomic scope" value="Eukaryota"/>
</dbReference>
<protein>
    <recommendedName>
        <fullName evidence="2">Chitin-binding type-2 domain-containing protein</fullName>
    </recommendedName>
</protein>
<dbReference type="Gene3D" id="2.170.140.10">
    <property type="entry name" value="Chitin binding domain"/>
    <property type="match status" value="1"/>
</dbReference>
<evidence type="ECO:0000313" key="3">
    <source>
        <dbReference type="EnsemblMetazoa" id="SMAR007123-PA"/>
    </source>
</evidence>
<organism evidence="3 4">
    <name type="scientific">Strigamia maritima</name>
    <name type="common">European centipede</name>
    <name type="synonym">Geophilus maritimus</name>
    <dbReference type="NCBI Taxonomy" id="126957"/>
    <lineage>
        <taxon>Eukaryota</taxon>
        <taxon>Metazoa</taxon>
        <taxon>Ecdysozoa</taxon>
        <taxon>Arthropoda</taxon>
        <taxon>Myriapoda</taxon>
        <taxon>Chilopoda</taxon>
        <taxon>Pleurostigmophora</taxon>
        <taxon>Geophilomorpha</taxon>
        <taxon>Linotaeniidae</taxon>
        <taxon>Strigamia</taxon>
    </lineage>
</organism>